<keyword evidence="1" id="KW-0496">Mitochondrion</keyword>
<protein>
    <submittedName>
        <fullName evidence="1">Uncharacterized protein</fullName>
    </submittedName>
</protein>
<comment type="caution">
    <text evidence="1">The sequence shown here is derived from an EMBL/GenBank/DDBJ whole genome shotgun (WGS) entry which is preliminary data.</text>
</comment>
<accession>A0A124GP13</accession>
<sequence>MQKILIPLSLMVERLRSSKPSFFSATRKAMVWGGSCNIANDNSYIKYSANKIRSHAYRRMEEMIRERSPLR</sequence>
<dbReference type="EMBL" id="LKAM01000001">
    <property type="protein sequence ID" value="KUM50542.1"/>
    <property type="molecule type" value="Genomic_DNA"/>
</dbReference>
<evidence type="ECO:0000313" key="1">
    <source>
        <dbReference type="EMBL" id="KUM50542.1"/>
    </source>
</evidence>
<dbReference type="AlphaFoldDB" id="A0A124GP13"/>
<reference evidence="1" key="1">
    <citation type="journal article" date="2015" name="Genome Biol. Evol.">
        <title>Organellar Genomes of White Spruce (Picea glauca): Assembly and Annotation.</title>
        <authorList>
            <person name="Jackman S.D."/>
            <person name="Warren R.L."/>
            <person name="Gibb E.A."/>
            <person name="Vandervalk B.P."/>
            <person name="Mohamadi H."/>
            <person name="Chu J."/>
            <person name="Raymond A."/>
            <person name="Pleasance S."/>
            <person name="Coope R."/>
            <person name="Wildung M.R."/>
            <person name="Ritland C.E."/>
            <person name="Bousquet J."/>
            <person name="Jones S.J."/>
            <person name="Bohlmann J."/>
            <person name="Birol I."/>
        </authorList>
    </citation>
    <scope>NUCLEOTIDE SEQUENCE [LARGE SCALE GENOMIC DNA]</scope>
    <source>
        <tissue evidence="1">Flushing bud</tissue>
    </source>
</reference>
<proteinExistence type="predicted"/>
<organism evidence="1">
    <name type="scientific">Picea glauca</name>
    <name type="common">White spruce</name>
    <name type="synonym">Pinus glauca</name>
    <dbReference type="NCBI Taxonomy" id="3330"/>
    <lineage>
        <taxon>Eukaryota</taxon>
        <taxon>Viridiplantae</taxon>
        <taxon>Streptophyta</taxon>
        <taxon>Embryophyta</taxon>
        <taxon>Tracheophyta</taxon>
        <taxon>Spermatophyta</taxon>
        <taxon>Pinopsida</taxon>
        <taxon>Pinidae</taxon>
        <taxon>Conifers I</taxon>
        <taxon>Pinales</taxon>
        <taxon>Pinaceae</taxon>
        <taxon>Picea</taxon>
    </lineage>
</organism>
<gene>
    <name evidence="1" type="ORF">ABT39_MTgene386</name>
</gene>
<geneLocation type="mitochondrion" evidence="1"/>
<name>A0A124GP13_PICGL</name>